<feature type="domain" description="Bacterial dipeptidyl-peptidase SH3" evidence="2">
    <location>
        <begin position="67"/>
        <end position="114"/>
    </location>
</feature>
<dbReference type="Pfam" id="PF18348">
    <property type="entry name" value="SH3_16"/>
    <property type="match status" value="1"/>
</dbReference>
<evidence type="ECO:0000313" key="3">
    <source>
        <dbReference type="EMBL" id="MFC3098601.1"/>
    </source>
</evidence>
<protein>
    <recommendedName>
        <fullName evidence="2">Bacterial dipeptidyl-peptidase SH3 domain-containing protein</fullName>
    </recommendedName>
</protein>
<sequence>MTSSSSSSLPATHPQGPFVLAGPVTKPDETRVPIRGDLAHIGLAGSYFVPHYAVPQPRSVMPGGASLMAAPRADAPVLAELAEGDSFELLDITGQWAWGCLSLDGPAGYIHIDRLEPVS</sequence>
<evidence type="ECO:0000259" key="2">
    <source>
        <dbReference type="Pfam" id="PF18348"/>
    </source>
</evidence>
<dbReference type="RefSeq" id="WP_336926337.1">
    <property type="nucleotide sequence ID" value="NZ_JBANRO010000007.1"/>
</dbReference>
<proteinExistence type="predicted"/>
<evidence type="ECO:0000313" key="4">
    <source>
        <dbReference type="Proteomes" id="UP001595456"/>
    </source>
</evidence>
<feature type="region of interest" description="Disordered" evidence="1">
    <location>
        <begin position="1"/>
        <end position="24"/>
    </location>
</feature>
<dbReference type="EMBL" id="JBHRST010000020">
    <property type="protein sequence ID" value="MFC3098601.1"/>
    <property type="molecule type" value="Genomic_DNA"/>
</dbReference>
<dbReference type="InterPro" id="IPR041382">
    <property type="entry name" value="SH3_16"/>
</dbReference>
<name>A0ABV7E9E3_9SPHN</name>
<organism evidence="3 4">
    <name type="scientific">Alteraurantiacibacter palmitatis</name>
    <dbReference type="NCBI Taxonomy" id="2054628"/>
    <lineage>
        <taxon>Bacteria</taxon>
        <taxon>Pseudomonadati</taxon>
        <taxon>Pseudomonadota</taxon>
        <taxon>Alphaproteobacteria</taxon>
        <taxon>Sphingomonadales</taxon>
        <taxon>Erythrobacteraceae</taxon>
        <taxon>Alteraurantiacibacter</taxon>
    </lineage>
</organism>
<gene>
    <name evidence="3" type="ORF">ACFODU_12460</name>
</gene>
<dbReference type="Proteomes" id="UP001595456">
    <property type="component" value="Unassembled WGS sequence"/>
</dbReference>
<reference evidence="4" key="1">
    <citation type="journal article" date="2019" name="Int. J. Syst. Evol. Microbiol.">
        <title>The Global Catalogue of Microorganisms (GCM) 10K type strain sequencing project: providing services to taxonomists for standard genome sequencing and annotation.</title>
        <authorList>
            <consortium name="The Broad Institute Genomics Platform"/>
            <consortium name="The Broad Institute Genome Sequencing Center for Infectious Disease"/>
            <person name="Wu L."/>
            <person name="Ma J."/>
        </authorList>
    </citation>
    <scope>NUCLEOTIDE SEQUENCE [LARGE SCALE GENOMIC DNA]</scope>
    <source>
        <strain evidence="4">KCTC 52607</strain>
    </source>
</reference>
<accession>A0ABV7E9E3</accession>
<evidence type="ECO:0000256" key="1">
    <source>
        <dbReference type="SAM" id="MobiDB-lite"/>
    </source>
</evidence>
<comment type="caution">
    <text evidence="3">The sequence shown here is derived from an EMBL/GenBank/DDBJ whole genome shotgun (WGS) entry which is preliminary data.</text>
</comment>
<keyword evidence="4" id="KW-1185">Reference proteome</keyword>